<evidence type="ECO:0000259" key="6">
    <source>
        <dbReference type="Pfam" id="PF01485"/>
    </source>
</evidence>
<keyword evidence="1" id="KW-0479">Metal-binding</keyword>
<proteinExistence type="predicted"/>
<accession>A0A1R2D0M3</accession>
<dbReference type="Gene3D" id="3.90.228.10">
    <property type="match status" value="1"/>
</dbReference>
<keyword evidence="8" id="KW-1185">Reference proteome</keyword>
<dbReference type="Pfam" id="PF00644">
    <property type="entry name" value="PARP"/>
    <property type="match status" value="1"/>
</dbReference>
<evidence type="ECO:0000256" key="4">
    <source>
        <dbReference type="ARBA" id="ARBA00022833"/>
    </source>
</evidence>
<dbReference type="GO" id="GO:0003950">
    <property type="term" value="F:NAD+ poly-ADP-ribosyltransferase activity"/>
    <property type="evidence" value="ECO:0007669"/>
    <property type="project" value="InterPro"/>
</dbReference>
<dbReference type="GO" id="GO:0008270">
    <property type="term" value="F:zinc ion binding"/>
    <property type="evidence" value="ECO:0007669"/>
    <property type="project" value="UniProtKB-KW"/>
</dbReference>
<evidence type="ECO:0000313" key="7">
    <source>
        <dbReference type="EMBL" id="OMJ94781.1"/>
    </source>
</evidence>
<comment type="caution">
    <text evidence="7">The sequence shown here is derived from an EMBL/GenBank/DDBJ whole genome shotgun (WGS) entry which is preliminary data.</text>
</comment>
<keyword evidence="2" id="KW-0863">Zinc-finger</keyword>
<feature type="domain" description="PARP catalytic" evidence="5">
    <location>
        <begin position="349"/>
        <end position="432"/>
    </location>
</feature>
<keyword evidence="3" id="KW-0833">Ubl conjugation pathway</keyword>
<organism evidence="7 8">
    <name type="scientific">Stentor coeruleus</name>
    <dbReference type="NCBI Taxonomy" id="5963"/>
    <lineage>
        <taxon>Eukaryota</taxon>
        <taxon>Sar</taxon>
        <taxon>Alveolata</taxon>
        <taxon>Ciliophora</taxon>
        <taxon>Postciliodesmatophora</taxon>
        <taxon>Heterotrichea</taxon>
        <taxon>Heterotrichida</taxon>
        <taxon>Stentoridae</taxon>
        <taxon>Stentor</taxon>
    </lineage>
</organism>
<dbReference type="PANTHER" id="PTHR11685">
    <property type="entry name" value="RBR FAMILY RING FINGER AND IBR DOMAIN-CONTAINING"/>
    <property type="match status" value="1"/>
</dbReference>
<dbReference type="EMBL" id="MPUH01000021">
    <property type="protein sequence ID" value="OMJ94781.1"/>
    <property type="molecule type" value="Genomic_DNA"/>
</dbReference>
<dbReference type="GO" id="GO:0016567">
    <property type="term" value="P:protein ubiquitination"/>
    <property type="evidence" value="ECO:0007669"/>
    <property type="project" value="InterPro"/>
</dbReference>
<dbReference type="Proteomes" id="UP000187209">
    <property type="component" value="Unassembled WGS sequence"/>
</dbReference>
<keyword evidence="4" id="KW-0862">Zinc</keyword>
<dbReference type="SUPFAM" id="SSF57850">
    <property type="entry name" value="RING/U-box"/>
    <property type="match status" value="1"/>
</dbReference>
<protein>
    <recommendedName>
        <fullName evidence="9">RING-type domain-containing protein</fullName>
    </recommendedName>
</protein>
<evidence type="ECO:0000256" key="2">
    <source>
        <dbReference type="ARBA" id="ARBA00022771"/>
    </source>
</evidence>
<sequence>MFLREPQIWNVFPNNPSLNQLLNNFKKTQESKNLSEVINSSQTANVKKSIQALMKKKRKVKIKLIGVLMTCDAHGIEGNRFKSEEIIGACFCMYKHKFCFGCIMNYVKNMFAIYGLCNNYECMACAYLGIGETRLLTDEQLTYVLHKSFGSEYLAQLVTYTPISAPNSTLKFQNPCILCNSSKNQIISICSSGHKICFNCINNWINHIGNNPLVCPTYKCNSYINIQVLLKSFRSNTLIKIKNQLSNLGFNILFCFKCQHHLELSNDKKTTCPNCGKATCNNCGKEWHYGLTCFYFVSKKNYEIIDLPIPNNPLHPKSLLEQEYLNAKYAFDNYLIQGIRLGFNRAKLIVNKKLEKRYAKKKKKMAQQCGGPDKVNEIYVWHGSSYSNYDAIMRDGLKVGGVDNIPIAVGASYGYGVYSASTPNTPLGYASDSQWVLACLAMKGINSTSIKNDPSTLNDGITHSYETNGDWVIFFTKEQLLPRFLVEYKNI</sequence>
<dbReference type="InterPro" id="IPR031127">
    <property type="entry name" value="E3_UB_ligase_RBR"/>
</dbReference>
<dbReference type="CDD" id="cd20335">
    <property type="entry name" value="BRcat_RBR"/>
    <property type="match status" value="1"/>
</dbReference>
<dbReference type="AlphaFoldDB" id="A0A1R2D0M3"/>
<dbReference type="InterPro" id="IPR002867">
    <property type="entry name" value="IBR_dom"/>
</dbReference>
<dbReference type="GO" id="GO:0004842">
    <property type="term" value="F:ubiquitin-protein transferase activity"/>
    <property type="evidence" value="ECO:0007669"/>
    <property type="project" value="InterPro"/>
</dbReference>
<reference evidence="7 8" key="1">
    <citation type="submission" date="2016-11" db="EMBL/GenBank/DDBJ databases">
        <title>The macronuclear genome of Stentor coeruleus: a giant cell with tiny introns.</title>
        <authorList>
            <person name="Slabodnick M."/>
            <person name="Ruby J.G."/>
            <person name="Reiff S.B."/>
            <person name="Swart E.C."/>
            <person name="Gosai S."/>
            <person name="Prabakaran S."/>
            <person name="Witkowska E."/>
            <person name="Larue G.E."/>
            <person name="Fisher S."/>
            <person name="Freeman R.M."/>
            <person name="Gunawardena J."/>
            <person name="Chu W."/>
            <person name="Stover N.A."/>
            <person name="Gregory B.D."/>
            <person name="Nowacki M."/>
            <person name="Derisi J."/>
            <person name="Roy S.W."/>
            <person name="Marshall W.F."/>
            <person name="Sood P."/>
        </authorList>
    </citation>
    <scope>NUCLEOTIDE SEQUENCE [LARGE SCALE GENOMIC DNA]</scope>
    <source>
        <strain evidence="7">WM001</strain>
    </source>
</reference>
<feature type="domain" description="IBR" evidence="6">
    <location>
        <begin position="241"/>
        <end position="293"/>
    </location>
</feature>
<dbReference type="Pfam" id="PF01485">
    <property type="entry name" value="IBR"/>
    <property type="match status" value="1"/>
</dbReference>
<evidence type="ECO:0000256" key="3">
    <source>
        <dbReference type="ARBA" id="ARBA00022786"/>
    </source>
</evidence>
<dbReference type="InterPro" id="IPR012317">
    <property type="entry name" value="Poly(ADP-ribose)pol_cat_dom"/>
</dbReference>
<gene>
    <name evidence="7" type="ORF">SteCoe_1961</name>
</gene>
<name>A0A1R2D0M3_9CILI</name>
<evidence type="ECO:0000259" key="5">
    <source>
        <dbReference type="Pfam" id="PF00644"/>
    </source>
</evidence>
<evidence type="ECO:0008006" key="9">
    <source>
        <dbReference type="Google" id="ProtNLM"/>
    </source>
</evidence>
<evidence type="ECO:0000313" key="8">
    <source>
        <dbReference type="Proteomes" id="UP000187209"/>
    </source>
</evidence>
<evidence type="ECO:0000256" key="1">
    <source>
        <dbReference type="ARBA" id="ARBA00022723"/>
    </source>
</evidence>
<dbReference type="OrthoDB" id="6133115at2759"/>
<dbReference type="SUPFAM" id="SSF56399">
    <property type="entry name" value="ADP-ribosylation"/>
    <property type="match status" value="1"/>
</dbReference>